<keyword evidence="2" id="KW-1185">Reference proteome</keyword>
<reference evidence="1 2" key="1">
    <citation type="journal article" date="2022" name="Plant J.">
        <title>Chromosome-level genome of Camellia lanceoleosa provides a valuable resource for understanding genome evolution and self-incompatibility.</title>
        <authorList>
            <person name="Gong W."/>
            <person name="Xiao S."/>
            <person name="Wang L."/>
            <person name="Liao Z."/>
            <person name="Chang Y."/>
            <person name="Mo W."/>
            <person name="Hu G."/>
            <person name="Li W."/>
            <person name="Zhao G."/>
            <person name="Zhu H."/>
            <person name="Hu X."/>
            <person name="Ji K."/>
            <person name="Xiang X."/>
            <person name="Song Q."/>
            <person name="Yuan D."/>
            <person name="Jin S."/>
            <person name="Zhang L."/>
        </authorList>
    </citation>
    <scope>NUCLEOTIDE SEQUENCE [LARGE SCALE GENOMIC DNA]</scope>
    <source>
        <strain evidence="1">SQ_2022a</strain>
    </source>
</reference>
<name>A0ACC0IRU9_9ERIC</name>
<dbReference type="EMBL" id="CM045760">
    <property type="protein sequence ID" value="KAI8027818.1"/>
    <property type="molecule type" value="Genomic_DNA"/>
</dbReference>
<gene>
    <name evidence="1" type="ORF">LOK49_LG02G02444</name>
</gene>
<protein>
    <submittedName>
        <fullName evidence="1">Uncharacterized protein</fullName>
    </submittedName>
</protein>
<proteinExistence type="predicted"/>
<sequence>MTLLYHITTALQKWLISKKLNHSCGLSVLLSKILETPALPGNQFAMVVLTSSSLKTPGNTSLHINSGLHSVQDKFNSSLMDKDDVERHICSQKSNKEFQTLGDKGCKDIEVAVGKLSLTSRPAH</sequence>
<dbReference type="Proteomes" id="UP001060215">
    <property type="component" value="Chromosome 3"/>
</dbReference>
<evidence type="ECO:0000313" key="2">
    <source>
        <dbReference type="Proteomes" id="UP001060215"/>
    </source>
</evidence>
<organism evidence="1 2">
    <name type="scientific">Camellia lanceoleosa</name>
    <dbReference type="NCBI Taxonomy" id="1840588"/>
    <lineage>
        <taxon>Eukaryota</taxon>
        <taxon>Viridiplantae</taxon>
        <taxon>Streptophyta</taxon>
        <taxon>Embryophyta</taxon>
        <taxon>Tracheophyta</taxon>
        <taxon>Spermatophyta</taxon>
        <taxon>Magnoliopsida</taxon>
        <taxon>eudicotyledons</taxon>
        <taxon>Gunneridae</taxon>
        <taxon>Pentapetalae</taxon>
        <taxon>asterids</taxon>
        <taxon>Ericales</taxon>
        <taxon>Theaceae</taxon>
        <taxon>Camellia</taxon>
    </lineage>
</organism>
<evidence type="ECO:0000313" key="1">
    <source>
        <dbReference type="EMBL" id="KAI8027818.1"/>
    </source>
</evidence>
<comment type="caution">
    <text evidence="1">The sequence shown here is derived from an EMBL/GenBank/DDBJ whole genome shotgun (WGS) entry which is preliminary data.</text>
</comment>
<accession>A0ACC0IRU9</accession>